<name>A0A5C4N7Y3_9RHOB</name>
<dbReference type="GO" id="GO:0015035">
    <property type="term" value="F:protein-disulfide reductase activity"/>
    <property type="evidence" value="ECO:0007669"/>
    <property type="project" value="InterPro"/>
</dbReference>
<feature type="transmembrane region" description="Helical" evidence="5">
    <location>
        <begin position="62"/>
        <end position="81"/>
    </location>
</feature>
<dbReference type="EMBL" id="VDFV01000021">
    <property type="protein sequence ID" value="TNC69473.1"/>
    <property type="molecule type" value="Genomic_DNA"/>
</dbReference>
<sequence>MTRTSLILAAAGGSAALLAGAYLFQALGYPPCPMCWWQRYPHFVAVAIGALALVARGPALPWLGAMAALTTSAIGVMHTGVERGWWTIQTSCTGGGDLGSLSGADLLSTEAPRIVMCDQVAWSLFGISMASWNAIFSAVLVVLWVLAARASATSRGVTRAA</sequence>
<feature type="transmembrane region" description="Helical" evidence="5">
    <location>
        <begin position="36"/>
        <end position="55"/>
    </location>
</feature>
<dbReference type="InterPro" id="IPR023380">
    <property type="entry name" value="DsbB-like_sf"/>
</dbReference>
<keyword evidence="2 5" id="KW-0812">Transmembrane</keyword>
<dbReference type="InterPro" id="IPR003752">
    <property type="entry name" value="DiS_bond_form_DsbB/BdbC"/>
</dbReference>
<dbReference type="InterPro" id="IPR024199">
    <property type="entry name" value="Uncharacterised_DsbB"/>
</dbReference>
<dbReference type="GO" id="GO:0016020">
    <property type="term" value="C:membrane"/>
    <property type="evidence" value="ECO:0007669"/>
    <property type="project" value="UniProtKB-SubCell"/>
</dbReference>
<dbReference type="Proteomes" id="UP000305709">
    <property type="component" value="Unassembled WGS sequence"/>
</dbReference>
<gene>
    <name evidence="6" type="ORF">FHG71_13755</name>
</gene>
<keyword evidence="4 5" id="KW-0472">Membrane</keyword>
<dbReference type="RefSeq" id="WP_139082269.1">
    <property type="nucleotide sequence ID" value="NZ_VDFV01000021.1"/>
</dbReference>
<keyword evidence="7" id="KW-1185">Reference proteome</keyword>
<evidence type="ECO:0000256" key="1">
    <source>
        <dbReference type="ARBA" id="ARBA00004141"/>
    </source>
</evidence>
<dbReference type="Gene3D" id="1.20.1550.10">
    <property type="entry name" value="DsbB-like"/>
    <property type="match status" value="1"/>
</dbReference>
<keyword evidence="3 5" id="KW-1133">Transmembrane helix</keyword>
<dbReference type="OrthoDB" id="9808637at2"/>
<dbReference type="GO" id="GO:0006457">
    <property type="term" value="P:protein folding"/>
    <property type="evidence" value="ECO:0007669"/>
    <property type="project" value="InterPro"/>
</dbReference>
<protein>
    <submittedName>
        <fullName evidence="6">Disulfide bond formation protein B</fullName>
    </submittedName>
</protein>
<evidence type="ECO:0000313" key="6">
    <source>
        <dbReference type="EMBL" id="TNC69473.1"/>
    </source>
</evidence>
<organism evidence="6 7">
    <name type="scientific">Rubellimicrobium roseum</name>
    <dbReference type="NCBI Taxonomy" id="687525"/>
    <lineage>
        <taxon>Bacteria</taxon>
        <taxon>Pseudomonadati</taxon>
        <taxon>Pseudomonadota</taxon>
        <taxon>Alphaproteobacteria</taxon>
        <taxon>Rhodobacterales</taxon>
        <taxon>Roseobacteraceae</taxon>
        <taxon>Rubellimicrobium</taxon>
    </lineage>
</organism>
<reference evidence="6 7" key="1">
    <citation type="submission" date="2019-06" db="EMBL/GenBank/DDBJ databases">
        <authorList>
            <person name="Jiang L."/>
        </authorList>
    </citation>
    <scope>NUCLEOTIDE SEQUENCE [LARGE SCALE GENOMIC DNA]</scope>
    <source>
        <strain evidence="6 7">YIM 48858</strain>
    </source>
</reference>
<feature type="transmembrane region" description="Helical" evidence="5">
    <location>
        <begin position="120"/>
        <end position="146"/>
    </location>
</feature>
<dbReference type="SUPFAM" id="SSF158442">
    <property type="entry name" value="DsbB-like"/>
    <property type="match status" value="1"/>
</dbReference>
<evidence type="ECO:0000313" key="7">
    <source>
        <dbReference type="Proteomes" id="UP000305709"/>
    </source>
</evidence>
<comment type="subcellular location">
    <subcellularLocation>
        <location evidence="1">Membrane</location>
        <topology evidence="1">Multi-pass membrane protein</topology>
    </subcellularLocation>
</comment>
<dbReference type="AlphaFoldDB" id="A0A5C4N7Y3"/>
<evidence type="ECO:0000256" key="4">
    <source>
        <dbReference type="ARBA" id="ARBA00023136"/>
    </source>
</evidence>
<accession>A0A5C4N7Y3</accession>
<proteinExistence type="predicted"/>
<dbReference type="Pfam" id="PF02600">
    <property type="entry name" value="DsbB"/>
    <property type="match status" value="1"/>
</dbReference>
<evidence type="ECO:0000256" key="2">
    <source>
        <dbReference type="ARBA" id="ARBA00022692"/>
    </source>
</evidence>
<comment type="caution">
    <text evidence="6">The sequence shown here is derived from an EMBL/GenBank/DDBJ whole genome shotgun (WGS) entry which is preliminary data.</text>
</comment>
<evidence type="ECO:0000256" key="3">
    <source>
        <dbReference type="ARBA" id="ARBA00022989"/>
    </source>
</evidence>
<evidence type="ECO:0000256" key="5">
    <source>
        <dbReference type="SAM" id="Phobius"/>
    </source>
</evidence>
<dbReference type="PIRSF" id="PIRSF033913">
    <property type="entry name" value="S-S_format_DsbB"/>
    <property type="match status" value="1"/>
</dbReference>